<organism evidence="2 3">
    <name type="scientific">Mycobacterium phage Weirdo19</name>
    <dbReference type="NCBI Taxonomy" id="2601610"/>
    <lineage>
        <taxon>Viruses</taxon>
        <taxon>Duplodnaviria</taxon>
        <taxon>Heunggongvirae</taxon>
        <taxon>Uroviricota</taxon>
        <taxon>Caudoviricetes</taxon>
        <taxon>Rosariovirus</taxon>
        <taxon>Rosariovirus Weirdo19ES</taxon>
    </lineage>
</organism>
<evidence type="ECO:0000313" key="3">
    <source>
        <dbReference type="Proteomes" id="UP000501191"/>
    </source>
</evidence>
<accession>A0A6M2YST4</accession>
<reference evidence="2 3" key="1">
    <citation type="journal article" date="2020" name="PLoS ONE">
        <title>Weirdo19ES is a novel singleton mycobacteriophage that selects for glycolipid deficient phage-resistant M. smegmatis mutants.</title>
        <authorList>
            <person name="Suarez C.A."/>
            <person name="Franceschelli J.J."/>
            <person name="Tasselli S.E."/>
            <person name="Morbidoni H.R."/>
        </authorList>
    </citation>
    <scope>NUCLEOTIDE SEQUENCE [LARGE SCALE GENOMIC DNA]</scope>
</reference>
<dbReference type="InterPro" id="IPR027417">
    <property type="entry name" value="P-loop_NTPase"/>
</dbReference>
<feature type="region of interest" description="Disordered" evidence="1">
    <location>
        <begin position="1"/>
        <end position="49"/>
    </location>
</feature>
<proteinExistence type="predicted"/>
<dbReference type="Gene3D" id="3.40.50.300">
    <property type="entry name" value="P-loop containing nucleotide triphosphate hydrolases"/>
    <property type="match status" value="1"/>
</dbReference>
<dbReference type="RefSeq" id="YP_010050703.1">
    <property type="nucleotide sequence ID" value="NC_054433.1"/>
</dbReference>
<keyword evidence="3" id="KW-1185">Reference proteome</keyword>
<sequence length="557" mass="61474">MTTSTSTRPARTRSAVDNDPPPWIGHWPRLDGPQEPRYHSAHPDADTADDRDAIRAAKFAAKVTRSRCMPWQWSEVRGIMLRNAEGLWLHREGCLVDTRQQGKTWIMVIRILFGLFYLGETCVYSAQRGQTADAVFSRIVEIIESRPSLAARLLTKTGGKQGRGDITVRARNGKIATLRCGVRSTDLGRGLDQIDLVIFDEAYNLTEAEVAALAGAQIASPNAQTIYTSTAPVASIHAFCHIFTGVRERGMAGHKDPDEADAELWYSEYCAPPPPKDERERAAARLDRENWRLASPSHGVISKDRDIDALRKTLCINAAGVALWEADFLGWGEWPTTEETREPVIPIEEVWVPLRDPAPVLVGQTVIAVSRTQDRKRWAFAAGRRRVDGAVALELGKFEEMNLGQAARYLLLLVQKFDPPEVIMEGHDKGTDLVPVMRKLGLDIRLTTANEFAIASSAFIDHAFSGDMCHPDQPIIREALEQAAMRTLPKGDEVFDTQEGSIAQLIAYVLALWGVLEFAEEDTPAALPMGGDGGGPVDEFAEFGSTSSTYDIYDLAP</sequence>
<dbReference type="GeneID" id="63911438"/>
<dbReference type="EMBL" id="MN103533">
    <property type="protein sequence ID" value="QEA10770.1"/>
    <property type="molecule type" value="Genomic_DNA"/>
</dbReference>
<dbReference type="Proteomes" id="UP000501191">
    <property type="component" value="Segment"/>
</dbReference>
<feature type="compositionally biased region" description="Low complexity" evidence="1">
    <location>
        <begin position="1"/>
        <end position="15"/>
    </location>
</feature>
<name>A0A6M2YST4_9CAUD</name>
<evidence type="ECO:0000256" key="1">
    <source>
        <dbReference type="SAM" id="MobiDB-lite"/>
    </source>
</evidence>
<evidence type="ECO:0000313" key="2">
    <source>
        <dbReference type="EMBL" id="QEA10770.1"/>
    </source>
</evidence>
<dbReference type="KEGG" id="vg:63911438"/>
<protein>
    <submittedName>
        <fullName evidence="2">Terminase large subunit</fullName>
    </submittedName>
</protein>
<feature type="compositionally biased region" description="Basic and acidic residues" evidence="1">
    <location>
        <begin position="28"/>
        <end position="49"/>
    </location>
</feature>